<dbReference type="KEGG" id="vg:35381982"/>
<gene>
    <name evidence="1" type="ORF">ORPV_218</name>
</gene>
<evidence type="ECO:0000313" key="1">
    <source>
        <dbReference type="EMBL" id="SNW62122.1"/>
    </source>
</evidence>
<name>A0A2I2L3K9_9VIRU</name>
<keyword evidence="2" id="KW-1185">Reference proteome</keyword>
<accession>A0A2I2L3K9</accession>
<sequence>MEGNNFDKRIFLNMLRHIDSIVETSICKDYLLSLLSNIKTTNSLSGMVKVPLPTKLPMESLDVCNYSFRRMGLNMTNADYREGKNIEPKGDIRMRLVKVEYKIN</sequence>
<dbReference type="EMBL" id="LT906555">
    <property type="protein sequence ID" value="SNW62122.1"/>
    <property type="molecule type" value="Genomic_DNA"/>
</dbReference>
<protein>
    <submittedName>
        <fullName evidence="1">Uncharacterized protein</fullName>
    </submittedName>
</protein>
<dbReference type="GeneID" id="35381982"/>
<proteinExistence type="predicted"/>
<dbReference type="RefSeq" id="YP_009448424.1">
    <property type="nucleotide sequence ID" value="NC_036594.1"/>
</dbReference>
<organism evidence="1">
    <name type="scientific">Orpheovirus IHUMI-LCC2</name>
    <dbReference type="NCBI Taxonomy" id="2023057"/>
    <lineage>
        <taxon>Viruses</taxon>
        <taxon>Varidnaviria</taxon>
        <taxon>Bamfordvirae</taxon>
        <taxon>Nucleocytoviricota</taxon>
        <taxon>Megaviricetes</taxon>
        <taxon>Pimascovirales</taxon>
        <taxon>Ocovirineae</taxon>
        <taxon>Orpheoviridae</taxon>
        <taxon>Alphaorpheovirus</taxon>
        <taxon>Alphaorpheovirus massiliense</taxon>
    </lineage>
</organism>
<reference evidence="1" key="1">
    <citation type="submission" date="2017-08" db="EMBL/GenBank/DDBJ databases">
        <authorList>
            <consortium name="Urmite Genomes"/>
        </authorList>
    </citation>
    <scope>NUCLEOTIDE SEQUENCE [LARGE SCALE GENOMIC DNA]</scope>
    <source>
        <strain evidence="1">IHUMI-LCC2</strain>
    </source>
</reference>
<dbReference type="Proteomes" id="UP000236316">
    <property type="component" value="Segment"/>
</dbReference>
<evidence type="ECO:0000313" key="2">
    <source>
        <dbReference type="Proteomes" id="UP000236316"/>
    </source>
</evidence>